<dbReference type="SUPFAM" id="SSF56801">
    <property type="entry name" value="Acetyl-CoA synthetase-like"/>
    <property type="match status" value="1"/>
</dbReference>
<dbReference type="PANTHER" id="PTHR43201">
    <property type="entry name" value="ACYL-COA SYNTHETASE"/>
    <property type="match status" value="1"/>
</dbReference>
<dbReference type="InterPro" id="IPR000873">
    <property type="entry name" value="AMP-dep_synth/lig_dom"/>
</dbReference>
<reference evidence="4 5" key="1">
    <citation type="journal article" date="2019" name="Int. J. Syst. Evol. Microbiol.">
        <title>The Global Catalogue of Microorganisms (GCM) 10K type strain sequencing project: providing services to taxonomists for standard genome sequencing and annotation.</title>
        <authorList>
            <consortium name="The Broad Institute Genomics Platform"/>
            <consortium name="The Broad Institute Genome Sequencing Center for Infectious Disease"/>
            <person name="Wu L."/>
            <person name="Ma J."/>
        </authorList>
    </citation>
    <scope>NUCLEOTIDE SEQUENCE [LARGE SCALE GENOMIC DNA]</scope>
    <source>
        <strain evidence="4 5">JCM 3367</strain>
    </source>
</reference>
<evidence type="ECO:0000256" key="2">
    <source>
        <dbReference type="ARBA" id="ARBA00022598"/>
    </source>
</evidence>
<gene>
    <name evidence="4" type="ORF">GCM10010201_18170</name>
</gene>
<sequence length="448" mass="46432">MWYFREAMRFADMPDDGFVPDSLLVEDAVPTSLSDRVRMTAAAAPDRIALRAGPESVSWAALDQRIDRLTADLRSCHDGARTDDPHRPRVVLDLSDPVEFAVAYLSCLRSGLVATPVDPDASSGLARRVIADSGAVAVVRTGPDGRAAVGHLAAAGGPAAPTGGPNGTGPAAPPAAEDLAVLLYPARGSGGPAVMLPHRTLTANHEQLARIEPPIMRGDDTVLIAAPLWGAYGLTCGLGAVAYHGASGVLADPADPVSARGLVAGRHVTTVVGVPQLYVGWSRLDALADELRTVRVAVCGPAPLDADVARRFTDASGHRVFVGYGTREAPILTSTLVGPAALTPHGRPIGRPLPGVQLRLSFPDGVVLAVDDEPARWDTVAVTGGLTGAGAIAVRGPNLFTGYWPDGRDGPDRDGWWATGDLAFADPDGLLYLAGAGPTPGRREAGYL</sequence>
<name>A0ABN3NFP2_9ACTN</name>
<evidence type="ECO:0000313" key="5">
    <source>
        <dbReference type="Proteomes" id="UP001499978"/>
    </source>
</evidence>
<evidence type="ECO:0000256" key="1">
    <source>
        <dbReference type="ARBA" id="ARBA00006432"/>
    </source>
</evidence>
<comment type="similarity">
    <text evidence="1">Belongs to the ATP-dependent AMP-binding enzyme family.</text>
</comment>
<dbReference type="RefSeq" id="WP_344171199.1">
    <property type="nucleotide sequence ID" value="NZ_BAAARY010000006.1"/>
</dbReference>
<dbReference type="Pfam" id="PF00501">
    <property type="entry name" value="AMP-binding"/>
    <property type="match status" value="1"/>
</dbReference>
<keyword evidence="5" id="KW-1185">Reference proteome</keyword>
<organism evidence="4 5">
    <name type="scientific">Pilimelia columellifera subsp. columellifera</name>
    <dbReference type="NCBI Taxonomy" id="706583"/>
    <lineage>
        <taxon>Bacteria</taxon>
        <taxon>Bacillati</taxon>
        <taxon>Actinomycetota</taxon>
        <taxon>Actinomycetes</taxon>
        <taxon>Micromonosporales</taxon>
        <taxon>Micromonosporaceae</taxon>
        <taxon>Pilimelia</taxon>
    </lineage>
</organism>
<comment type="caution">
    <text evidence="4">The sequence shown here is derived from an EMBL/GenBank/DDBJ whole genome shotgun (WGS) entry which is preliminary data.</text>
</comment>
<accession>A0ABN3NFP2</accession>
<proteinExistence type="inferred from homology"/>
<feature type="domain" description="AMP-dependent synthetase/ligase" evidence="3">
    <location>
        <begin position="40"/>
        <end position="404"/>
    </location>
</feature>
<keyword evidence="2" id="KW-0436">Ligase</keyword>
<dbReference type="Proteomes" id="UP001499978">
    <property type="component" value="Unassembled WGS sequence"/>
</dbReference>
<evidence type="ECO:0000259" key="3">
    <source>
        <dbReference type="Pfam" id="PF00501"/>
    </source>
</evidence>
<evidence type="ECO:0000313" key="4">
    <source>
        <dbReference type="EMBL" id="GAA2520897.1"/>
    </source>
</evidence>
<protein>
    <recommendedName>
        <fullName evidence="3">AMP-dependent synthetase/ligase domain-containing protein</fullName>
    </recommendedName>
</protein>
<dbReference type="EMBL" id="BAAARY010000006">
    <property type="protein sequence ID" value="GAA2520897.1"/>
    <property type="molecule type" value="Genomic_DNA"/>
</dbReference>
<dbReference type="Gene3D" id="3.40.50.12780">
    <property type="entry name" value="N-terminal domain of ligase-like"/>
    <property type="match status" value="1"/>
</dbReference>
<dbReference type="InterPro" id="IPR042099">
    <property type="entry name" value="ANL_N_sf"/>
</dbReference>
<dbReference type="PANTHER" id="PTHR43201:SF5">
    <property type="entry name" value="MEDIUM-CHAIN ACYL-COA LIGASE ACSF2, MITOCHONDRIAL"/>
    <property type="match status" value="1"/>
</dbReference>